<organism evidence="1 2">
    <name type="scientific">Aeromonas veronii</name>
    <dbReference type="NCBI Taxonomy" id="654"/>
    <lineage>
        <taxon>Bacteria</taxon>
        <taxon>Pseudomonadati</taxon>
        <taxon>Pseudomonadota</taxon>
        <taxon>Gammaproteobacteria</taxon>
        <taxon>Aeromonadales</taxon>
        <taxon>Aeromonadaceae</taxon>
        <taxon>Aeromonas</taxon>
    </lineage>
</organism>
<accession>A0A653LA58</accession>
<evidence type="ECO:0000313" key="1">
    <source>
        <dbReference type="EMBL" id="VXA87654.1"/>
    </source>
</evidence>
<dbReference type="AlphaFoldDB" id="A0A653LA58"/>
<proteinExistence type="predicted"/>
<protein>
    <submittedName>
        <fullName evidence="1">Uncharacterized protein</fullName>
    </submittedName>
</protein>
<dbReference type="Proteomes" id="UP000439123">
    <property type="component" value="Unassembled WGS sequence"/>
</dbReference>
<reference evidence="1 2" key="1">
    <citation type="submission" date="2019-10" db="EMBL/GenBank/DDBJ databases">
        <authorList>
            <person name="Karimi E."/>
        </authorList>
    </citation>
    <scope>NUCLEOTIDE SEQUENCE [LARGE SCALE GENOMIC DNA]</scope>
    <source>
        <strain evidence="1">Aeromonas sp. 8C</strain>
    </source>
</reference>
<sequence>MAAITWPMSIRVLVATDGYLRIQGPAGPSFIGAALWVDAGSSRRVTSKRKKHRGGTRSVDPLVPQYGAERTGAVTCTDAAQQAQLEGELQVAGVWRRGRREHDSAPEP</sequence>
<gene>
    <name evidence="1" type="ORF">AERO8C_50299</name>
</gene>
<evidence type="ECO:0000313" key="2">
    <source>
        <dbReference type="Proteomes" id="UP000439123"/>
    </source>
</evidence>
<name>A0A653LA58_AERVE</name>
<dbReference type="EMBL" id="CABWLC010000018">
    <property type="protein sequence ID" value="VXA87654.1"/>
    <property type="molecule type" value="Genomic_DNA"/>
</dbReference>